<proteinExistence type="inferred from homology"/>
<dbReference type="Gene3D" id="1.10.10.10">
    <property type="entry name" value="Winged helix-like DNA-binding domain superfamily/Winged helix DNA-binding domain"/>
    <property type="match status" value="1"/>
</dbReference>
<keyword evidence="3" id="KW-0653">Protein transport</keyword>
<dbReference type="Proteomes" id="UP000053989">
    <property type="component" value="Unassembled WGS sequence"/>
</dbReference>
<evidence type="ECO:0008006" key="6">
    <source>
        <dbReference type="Google" id="ProtNLM"/>
    </source>
</evidence>
<dbReference type="HOGENOM" id="CLU_087657_0_1_1"/>
<gene>
    <name evidence="4" type="ORF">SCLCIDRAFT_1209691</name>
</gene>
<keyword evidence="5" id="KW-1185">Reference proteome</keyword>
<organism evidence="4 5">
    <name type="scientific">Scleroderma citrinum Foug A</name>
    <dbReference type="NCBI Taxonomy" id="1036808"/>
    <lineage>
        <taxon>Eukaryota</taxon>
        <taxon>Fungi</taxon>
        <taxon>Dikarya</taxon>
        <taxon>Basidiomycota</taxon>
        <taxon>Agaricomycotina</taxon>
        <taxon>Agaricomycetes</taxon>
        <taxon>Agaricomycetidae</taxon>
        <taxon>Boletales</taxon>
        <taxon>Sclerodermatineae</taxon>
        <taxon>Sclerodermataceae</taxon>
        <taxon>Scleroderma</taxon>
    </lineage>
</organism>
<dbReference type="Pfam" id="PF05871">
    <property type="entry name" value="ESCRT-II"/>
    <property type="match status" value="1"/>
</dbReference>
<dbReference type="Gene3D" id="1.10.10.570">
    <property type="entry name" value="Winged helix' DNA-binding domain. Chain C. Domain 1"/>
    <property type="match status" value="1"/>
</dbReference>
<dbReference type="OrthoDB" id="245150at2759"/>
<dbReference type="GO" id="GO:0000814">
    <property type="term" value="C:ESCRT II complex"/>
    <property type="evidence" value="ECO:0007669"/>
    <property type="project" value="InterPro"/>
</dbReference>
<name>A0A0C3A3N6_9AGAM</name>
<dbReference type="EMBL" id="KN822010">
    <property type="protein sequence ID" value="KIM68273.1"/>
    <property type="molecule type" value="Genomic_DNA"/>
</dbReference>
<keyword evidence="2" id="KW-0813">Transport</keyword>
<evidence type="ECO:0000313" key="5">
    <source>
        <dbReference type="Proteomes" id="UP000053989"/>
    </source>
</evidence>
<reference evidence="5" key="2">
    <citation type="submission" date="2015-01" db="EMBL/GenBank/DDBJ databases">
        <title>Evolutionary Origins and Diversification of the Mycorrhizal Mutualists.</title>
        <authorList>
            <consortium name="DOE Joint Genome Institute"/>
            <consortium name="Mycorrhizal Genomics Consortium"/>
            <person name="Kohler A."/>
            <person name="Kuo A."/>
            <person name="Nagy L.G."/>
            <person name="Floudas D."/>
            <person name="Copeland A."/>
            <person name="Barry K.W."/>
            <person name="Cichocki N."/>
            <person name="Veneault-Fourrey C."/>
            <person name="LaButti K."/>
            <person name="Lindquist E.A."/>
            <person name="Lipzen A."/>
            <person name="Lundell T."/>
            <person name="Morin E."/>
            <person name="Murat C."/>
            <person name="Riley R."/>
            <person name="Ohm R."/>
            <person name="Sun H."/>
            <person name="Tunlid A."/>
            <person name="Henrissat B."/>
            <person name="Grigoriev I.V."/>
            <person name="Hibbett D.S."/>
            <person name="Martin F."/>
        </authorList>
    </citation>
    <scope>NUCLEOTIDE SEQUENCE [LARGE SCALE GENOMIC DNA]</scope>
    <source>
        <strain evidence="5">Foug A</strain>
    </source>
</reference>
<dbReference type="InterPro" id="IPR014041">
    <property type="entry name" value="ESCRT-II_cplx_Vps25-sub_N"/>
</dbReference>
<sequence length="191" mass="21611">MQLSAQTTQSGFLLPSIHSAHAFFTQQPNLTTQKGFTDNWIRLILSYARHRRLFFLRVEDAEVAGGDWDEILRNERINRRVLPTYLTYLIAELVSRNLAFYEPAKQARAVILLWRLPEEWADVLHSWATATGQLNTIFTFYEITDPPVPSPLSGIPGPLLRRAISNLTRSGRAQTIGVADGEGVRFFAVGK</sequence>
<dbReference type="GO" id="GO:0005198">
    <property type="term" value="F:structural molecule activity"/>
    <property type="evidence" value="ECO:0007669"/>
    <property type="project" value="TreeGrafter"/>
</dbReference>
<dbReference type="SUPFAM" id="SSF46785">
    <property type="entry name" value="Winged helix' DNA-binding domain"/>
    <property type="match status" value="2"/>
</dbReference>
<dbReference type="STRING" id="1036808.A0A0C3A3N6"/>
<evidence type="ECO:0000313" key="4">
    <source>
        <dbReference type="EMBL" id="KIM68273.1"/>
    </source>
</evidence>
<evidence type="ECO:0000256" key="2">
    <source>
        <dbReference type="ARBA" id="ARBA00022448"/>
    </source>
</evidence>
<dbReference type="GO" id="GO:0043328">
    <property type="term" value="P:protein transport to vacuole involved in ubiquitin-dependent protein catabolic process via the multivesicular body sorting pathway"/>
    <property type="evidence" value="ECO:0007669"/>
    <property type="project" value="TreeGrafter"/>
</dbReference>
<dbReference type="PANTHER" id="PTHR13149">
    <property type="entry name" value="VACUOLAR PROTEIN SORTING-ASSOCIATED PROTEIN VPS25"/>
    <property type="match status" value="1"/>
</dbReference>
<accession>A0A0C3A3N6</accession>
<dbReference type="InterPro" id="IPR036390">
    <property type="entry name" value="WH_DNA-bd_sf"/>
</dbReference>
<evidence type="ECO:0000256" key="3">
    <source>
        <dbReference type="ARBA" id="ARBA00022927"/>
    </source>
</evidence>
<dbReference type="InterPro" id="IPR036388">
    <property type="entry name" value="WH-like_DNA-bd_sf"/>
</dbReference>
<dbReference type="InParanoid" id="A0A0C3A3N6"/>
<reference evidence="4 5" key="1">
    <citation type="submission" date="2014-04" db="EMBL/GenBank/DDBJ databases">
        <authorList>
            <consortium name="DOE Joint Genome Institute"/>
            <person name="Kuo A."/>
            <person name="Kohler A."/>
            <person name="Nagy L.G."/>
            <person name="Floudas D."/>
            <person name="Copeland A."/>
            <person name="Barry K.W."/>
            <person name="Cichocki N."/>
            <person name="Veneault-Fourrey C."/>
            <person name="LaButti K."/>
            <person name="Lindquist E.A."/>
            <person name="Lipzen A."/>
            <person name="Lundell T."/>
            <person name="Morin E."/>
            <person name="Murat C."/>
            <person name="Sun H."/>
            <person name="Tunlid A."/>
            <person name="Henrissat B."/>
            <person name="Grigoriev I.V."/>
            <person name="Hibbett D.S."/>
            <person name="Martin F."/>
            <person name="Nordberg H.P."/>
            <person name="Cantor M.N."/>
            <person name="Hua S.X."/>
        </authorList>
    </citation>
    <scope>NUCLEOTIDE SEQUENCE [LARGE SCALE GENOMIC DNA]</scope>
    <source>
        <strain evidence="4 5">Foug A</strain>
    </source>
</reference>
<dbReference type="PANTHER" id="PTHR13149:SF0">
    <property type="entry name" value="VACUOLAR PROTEIN-SORTING-ASSOCIATED PROTEIN 25"/>
    <property type="match status" value="1"/>
</dbReference>
<dbReference type="GO" id="GO:0042803">
    <property type="term" value="F:protein homodimerization activity"/>
    <property type="evidence" value="ECO:0007669"/>
    <property type="project" value="TreeGrafter"/>
</dbReference>
<evidence type="ECO:0000256" key="1">
    <source>
        <dbReference type="ARBA" id="ARBA00009674"/>
    </source>
</evidence>
<dbReference type="InterPro" id="IPR008570">
    <property type="entry name" value="ESCRT-II_cplx_Vps25-sub"/>
</dbReference>
<comment type="similarity">
    <text evidence="1">Belongs to the VPS25 family.</text>
</comment>
<dbReference type="AlphaFoldDB" id="A0A0C3A3N6"/>
<protein>
    <recommendedName>
        <fullName evidence="6">ESCRT-II complex vps25 subunit</fullName>
    </recommendedName>
</protein>